<name>A0A218YUH9_9HELO</name>
<keyword evidence="1" id="KW-0479">Metal-binding</keyword>
<gene>
    <name evidence="4" type="ORF">B2J93_1942</name>
</gene>
<keyword evidence="5" id="KW-1185">Reference proteome</keyword>
<feature type="compositionally biased region" description="Low complexity" evidence="2">
    <location>
        <begin position="298"/>
        <end position="330"/>
    </location>
</feature>
<keyword evidence="1" id="KW-0863">Zinc-finger</keyword>
<feature type="domain" description="C3H1-type" evidence="3">
    <location>
        <begin position="354"/>
        <end position="380"/>
    </location>
</feature>
<dbReference type="InParanoid" id="A0A218YUH9"/>
<dbReference type="OrthoDB" id="3564848at2759"/>
<dbReference type="InterPro" id="IPR000571">
    <property type="entry name" value="Znf_CCCH"/>
</dbReference>
<feature type="compositionally biased region" description="Polar residues" evidence="2">
    <location>
        <begin position="176"/>
        <end position="190"/>
    </location>
</feature>
<evidence type="ECO:0000256" key="2">
    <source>
        <dbReference type="SAM" id="MobiDB-lite"/>
    </source>
</evidence>
<comment type="caution">
    <text evidence="4">The sequence shown here is derived from an EMBL/GenBank/DDBJ whole genome shotgun (WGS) entry which is preliminary data.</text>
</comment>
<evidence type="ECO:0000313" key="4">
    <source>
        <dbReference type="EMBL" id="OWO99144.1"/>
    </source>
</evidence>
<feature type="zinc finger region" description="C3H1-type" evidence="1">
    <location>
        <begin position="354"/>
        <end position="380"/>
    </location>
</feature>
<feature type="compositionally biased region" description="Polar residues" evidence="2">
    <location>
        <begin position="108"/>
        <end position="136"/>
    </location>
</feature>
<evidence type="ECO:0000259" key="3">
    <source>
        <dbReference type="PROSITE" id="PS50103"/>
    </source>
</evidence>
<feature type="region of interest" description="Disordered" evidence="2">
    <location>
        <begin position="63"/>
        <end position="94"/>
    </location>
</feature>
<proteinExistence type="predicted"/>
<dbReference type="AlphaFoldDB" id="A0A218YUH9"/>
<accession>A0A218YUH9</accession>
<evidence type="ECO:0000313" key="5">
    <source>
        <dbReference type="Proteomes" id="UP000242519"/>
    </source>
</evidence>
<dbReference type="STRING" id="503106.A0A218YUH9"/>
<feature type="compositionally biased region" description="Polar residues" evidence="2">
    <location>
        <begin position="198"/>
        <end position="210"/>
    </location>
</feature>
<dbReference type="PANTHER" id="PTHR35910:SF6">
    <property type="entry name" value="2EXR DOMAIN-CONTAINING PROTEIN"/>
    <property type="match status" value="1"/>
</dbReference>
<feature type="compositionally biased region" description="Basic residues" evidence="2">
    <location>
        <begin position="163"/>
        <end position="175"/>
    </location>
</feature>
<dbReference type="Proteomes" id="UP000242519">
    <property type="component" value="Unassembled WGS sequence"/>
</dbReference>
<feature type="region of interest" description="Disordered" evidence="2">
    <location>
        <begin position="108"/>
        <end position="210"/>
    </location>
</feature>
<reference evidence="4 5" key="1">
    <citation type="submission" date="2017-04" db="EMBL/GenBank/DDBJ databases">
        <title>Draft genome sequence of Marssonina coronaria NL1: causal agent of apple blotch.</title>
        <authorList>
            <person name="Cheng Q."/>
        </authorList>
    </citation>
    <scope>NUCLEOTIDE SEQUENCE [LARGE SCALE GENOMIC DNA]</scope>
    <source>
        <strain evidence="4 5">NL1</strain>
    </source>
</reference>
<dbReference type="PANTHER" id="PTHR35910">
    <property type="entry name" value="2EXR DOMAIN-CONTAINING PROTEIN"/>
    <property type="match status" value="1"/>
</dbReference>
<protein>
    <recommendedName>
        <fullName evidence="3">C3H1-type domain-containing protein</fullName>
    </recommendedName>
</protein>
<keyword evidence="1" id="KW-0862">Zinc</keyword>
<dbReference type="GO" id="GO:0008270">
    <property type="term" value="F:zinc ion binding"/>
    <property type="evidence" value="ECO:0007669"/>
    <property type="project" value="UniProtKB-KW"/>
</dbReference>
<dbReference type="Pfam" id="PF20150">
    <property type="entry name" value="2EXR"/>
    <property type="match status" value="1"/>
</dbReference>
<organism evidence="4 5">
    <name type="scientific">Diplocarpon coronariae</name>
    <dbReference type="NCBI Taxonomy" id="2795749"/>
    <lineage>
        <taxon>Eukaryota</taxon>
        <taxon>Fungi</taxon>
        <taxon>Dikarya</taxon>
        <taxon>Ascomycota</taxon>
        <taxon>Pezizomycotina</taxon>
        <taxon>Leotiomycetes</taxon>
        <taxon>Helotiales</taxon>
        <taxon>Drepanopezizaceae</taxon>
        <taxon>Diplocarpon</taxon>
    </lineage>
</organism>
<evidence type="ECO:0000256" key="1">
    <source>
        <dbReference type="PROSITE-ProRule" id="PRU00723"/>
    </source>
</evidence>
<sequence>MDDKDFYYRGSEPSEISTKLCVFFIKSYCKRGRAPGGCPDVHDPNARKEFVEAKKARAAEAKKVRELATEKDRQKACREKQQGKYDEDVSAAKAKSANKLLAARTVKSNNAEPVSVSKSANTTAKVIGNRKSNISHSKPEIHTPVPEIAPPAANDTSTAAPRVPRKRSNKKRRPAQRTQLTSSPQDSTENTVEDHESTAVNKSKSATTKTGRVKAGNLAVGNSCMPAVLIRGGKQAPEELAEPIKLISSVISSMPKVNSTSKYKQDREAAADFQRFYIEKQRFGRKPTTAPVGFHAPTPSSDTDVTTTNTSTDSSIGRSSFSGSGSPRSGADAELNTTSMMIKNKIVQRPEGMRAQNAHCKYFSAGNCRKHLCPFIHDYKHRHAAMDERSIPKITRRNAADALEASTRVSPVHDNVSLDASSVVAPVTACANVASAEIPTELMVASSAVLEAVPVKKAWNHDEARAWANTNLRIKGSQIAYARLLAPYIIENRMSEIPYELLVGRPISREEGGSFPSFGLLPRELRDCIWDSAVVDAISERRTVRVEFMTIENRPYVISRTSAPALLHTCKGSRALAMKHFNYAFRTPVPKPLGVYFNLTTDQLFINARGPEDFKWVCLCIAPEDRHQIKHLELPIKDYIRHAEKFIRRLCTFFPLIQTLTVTAGDSTLDQMCVRRGLARKLTGCISTFKERWMRRSGLGAESIPKVRVATVSALLANKWGIDDLQYCG</sequence>
<feature type="compositionally biased region" description="Basic and acidic residues" evidence="2">
    <location>
        <begin position="63"/>
        <end position="87"/>
    </location>
</feature>
<feature type="domain" description="C3H1-type" evidence="3">
    <location>
        <begin position="15"/>
        <end position="45"/>
    </location>
</feature>
<feature type="region of interest" description="Disordered" evidence="2">
    <location>
        <begin position="287"/>
        <end position="335"/>
    </location>
</feature>
<dbReference type="InterPro" id="IPR045518">
    <property type="entry name" value="2EXR"/>
</dbReference>
<feature type="zinc finger region" description="C3H1-type" evidence="1">
    <location>
        <begin position="15"/>
        <end position="45"/>
    </location>
</feature>
<dbReference type="PROSITE" id="PS50103">
    <property type="entry name" value="ZF_C3H1"/>
    <property type="match status" value="2"/>
</dbReference>
<dbReference type="EMBL" id="MZNU01000369">
    <property type="protein sequence ID" value="OWO99144.1"/>
    <property type="molecule type" value="Genomic_DNA"/>
</dbReference>